<evidence type="ECO:0000256" key="1">
    <source>
        <dbReference type="ARBA" id="ARBA00022553"/>
    </source>
</evidence>
<reference evidence="4 5" key="1">
    <citation type="journal article" date="2010" name="DNA Res.">
        <title>Bacterial lifestyle in a deep-sea hydrothermal vent chimney revealed by the genome sequence of the thermophilic bacterium Deferribacter desulfuricans SSM1.</title>
        <authorList>
            <person name="Takaki Y."/>
            <person name="Shimamura S."/>
            <person name="Nakagawa S."/>
            <person name="Fukuhara Y."/>
            <person name="Horikawa H."/>
            <person name="Ankai A."/>
            <person name="Harada T."/>
            <person name="Hosoyama A."/>
            <person name="Oguchi A."/>
            <person name="Fukui S."/>
            <person name="Fujita N."/>
            <person name="Takami H."/>
            <person name="Takai K."/>
        </authorList>
    </citation>
    <scope>NUCLEOTIDE SEQUENCE [LARGE SCALE GENOMIC DNA]</scope>
    <source>
        <strain evidence="5">DSM 14783 / JCM 11476 / NBRC 101012 / SSM1</strain>
    </source>
</reference>
<dbReference type="HOGENOM" id="CLU_000445_69_8_0"/>
<dbReference type="KEGG" id="ddf:DEFDS_1203"/>
<feature type="domain" description="Response regulatory" evidence="3">
    <location>
        <begin position="4"/>
        <end position="118"/>
    </location>
</feature>
<dbReference type="OrthoDB" id="9790669at2"/>
<dbReference type="STRING" id="639282.DEFDS_1203"/>
<dbReference type="PROSITE" id="PS50110">
    <property type="entry name" value="RESPONSE_REGULATORY"/>
    <property type="match status" value="1"/>
</dbReference>
<dbReference type="GO" id="GO:0000160">
    <property type="term" value="P:phosphorelay signal transduction system"/>
    <property type="evidence" value="ECO:0007669"/>
    <property type="project" value="InterPro"/>
</dbReference>
<dbReference type="Gene3D" id="3.40.50.2300">
    <property type="match status" value="1"/>
</dbReference>
<dbReference type="EMBL" id="AP011529">
    <property type="protein sequence ID" value="BAI80671.1"/>
    <property type="molecule type" value="Genomic_DNA"/>
</dbReference>
<name>D3PDJ8_DEFDS</name>
<dbReference type="SUPFAM" id="SSF52172">
    <property type="entry name" value="CheY-like"/>
    <property type="match status" value="1"/>
</dbReference>
<dbReference type="eggNOG" id="COG0745">
    <property type="taxonomic scope" value="Bacteria"/>
</dbReference>
<keyword evidence="1 2" id="KW-0597">Phosphoprotein</keyword>
<protein>
    <submittedName>
        <fullName evidence="4">Two-component system, chemotaxis family, response regulator CheY</fullName>
    </submittedName>
</protein>
<dbReference type="RefSeq" id="WP_013007918.1">
    <property type="nucleotide sequence ID" value="NC_013939.1"/>
</dbReference>
<evidence type="ECO:0000313" key="5">
    <source>
        <dbReference type="Proteomes" id="UP000001520"/>
    </source>
</evidence>
<dbReference type="Pfam" id="PF00072">
    <property type="entry name" value="Response_reg"/>
    <property type="match status" value="1"/>
</dbReference>
<dbReference type="InterPro" id="IPR001789">
    <property type="entry name" value="Sig_transdc_resp-reg_receiver"/>
</dbReference>
<dbReference type="PANTHER" id="PTHR44591">
    <property type="entry name" value="STRESS RESPONSE REGULATOR PROTEIN 1"/>
    <property type="match status" value="1"/>
</dbReference>
<dbReference type="InterPro" id="IPR011006">
    <property type="entry name" value="CheY-like_superfamily"/>
</dbReference>
<evidence type="ECO:0000256" key="2">
    <source>
        <dbReference type="PROSITE-ProRule" id="PRU00169"/>
    </source>
</evidence>
<proteinExistence type="predicted"/>
<dbReference type="InterPro" id="IPR050595">
    <property type="entry name" value="Bact_response_regulator"/>
</dbReference>
<keyword evidence="5" id="KW-1185">Reference proteome</keyword>
<gene>
    <name evidence="4" type="ordered locus">DEFDS_1203</name>
</gene>
<feature type="modified residue" description="4-aspartylphosphate" evidence="2">
    <location>
        <position position="53"/>
    </location>
</feature>
<dbReference type="SMART" id="SM00448">
    <property type="entry name" value="REC"/>
    <property type="match status" value="1"/>
</dbReference>
<evidence type="ECO:0000313" key="4">
    <source>
        <dbReference type="EMBL" id="BAI80671.1"/>
    </source>
</evidence>
<dbReference type="AlphaFoldDB" id="D3PDJ8"/>
<sequence>MKIKILVVDDSDLVRHFHSNILRASGFETDTAVDGMDALEKALSNNYSLILSDLNMPRMDGLTFIKELRKADNETPVIIITTQEENENRIAGLKAGANLYIVKPVKPQDLITNVKMLLGILS</sequence>
<dbReference type="PANTHER" id="PTHR44591:SF25">
    <property type="entry name" value="CHEMOTAXIS TWO-COMPONENT RESPONSE REGULATOR"/>
    <property type="match status" value="1"/>
</dbReference>
<organism evidence="4 5">
    <name type="scientific">Deferribacter desulfuricans (strain DSM 14783 / JCM 11476 / NBRC 101012 / SSM1)</name>
    <dbReference type="NCBI Taxonomy" id="639282"/>
    <lineage>
        <taxon>Bacteria</taxon>
        <taxon>Pseudomonadati</taxon>
        <taxon>Deferribacterota</taxon>
        <taxon>Deferribacteres</taxon>
        <taxon>Deferribacterales</taxon>
        <taxon>Deferribacteraceae</taxon>
        <taxon>Deferribacter</taxon>
    </lineage>
</organism>
<dbReference type="Proteomes" id="UP000001520">
    <property type="component" value="Chromosome"/>
</dbReference>
<accession>D3PDJ8</accession>
<evidence type="ECO:0000259" key="3">
    <source>
        <dbReference type="PROSITE" id="PS50110"/>
    </source>
</evidence>